<dbReference type="SMART" id="SM00184">
    <property type="entry name" value="RING"/>
    <property type="match status" value="1"/>
</dbReference>
<dbReference type="Gene3D" id="3.30.40.10">
    <property type="entry name" value="Zinc/RING finger domain, C3HC4 (zinc finger)"/>
    <property type="match status" value="1"/>
</dbReference>
<evidence type="ECO:0000256" key="8">
    <source>
        <dbReference type="ARBA" id="ARBA00022786"/>
    </source>
</evidence>
<feature type="transmembrane region" description="Helical" evidence="13">
    <location>
        <begin position="147"/>
        <end position="166"/>
    </location>
</feature>
<dbReference type="InterPro" id="IPR017907">
    <property type="entry name" value="Znf_RING_CS"/>
</dbReference>
<evidence type="ECO:0000256" key="13">
    <source>
        <dbReference type="SAM" id="Phobius"/>
    </source>
</evidence>
<evidence type="ECO:0000313" key="16">
    <source>
        <dbReference type="Proteomes" id="UP000324800"/>
    </source>
</evidence>
<dbReference type="SMART" id="SM00504">
    <property type="entry name" value="Ubox"/>
    <property type="match status" value="1"/>
</dbReference>
<keyword evidence="6" id="KW-0479">Metal-binding</keyword>
<comment type="caution">
    <text evidence="15">The sequence shown here is derived from an EMBL/GenBank/DDBJ whole genome shotgun (WGS) entry which is preliminary data.</text>
</comment>
<evidence type="ECO:0000256" key="12">
    <source>
        <dbReference type="SAM" id="MobiDB-lite"/>
    </source>
</evidence>
<evidence type="ECO:0000256" key="3">
    <source>
        <dbReference type="ARBA" id="ARBA00004906"/>
    </source>
</evidence>
<dbReference type="Proteomes" id="UP000324800">
    <property type="component" value="Unassembled WGS sequence"/>
</dbReference>
<dbReference type="InterPro" id="IPR045103">
    <property type="entry name" value="RNF5/RNF185-like"/>
</dbReference>
<dbReference type="GO" id="GO:0061630">
    <property type="term" value="F:ubiquitin protein ligase activity"/>
    <property type="evidence" value="ECO:0007669"/>
    <property type="project" value="UniProtKB-EC"/>
</dbReference>
<reference evidence="15 16" key="1">
    <citation type="submission" date="2019-03" db="EMBL/GenBank/DDBJ databases">
        <title>Single cell metagenomics reveals metabolic interactions within the superorganism composed of flagellate Streblomastix strix and complex community of Bacteroidetes bacteria on its surface.</title>
        <authorList>
            <person name="Treitli S.C."/>
            <person name="Kolisko M."/>
            <person name="Husnik F."/>
            <person name="Keeling P."/>
            <person name="Hampl V."/>
        </authorList>
    </citation>
    <scope>NUCLEOTIDE SEQUENCE [LARGE SCALE GENOMIC DNA]</scope>
    <source>
        <strain evidence="15">ST1C</strain>
    </source>
</reference>
<keyword evidence="5" id="KW-0808">Transferase</keyword>
<dbReference type="InterPro" id="IPR013083">
    <property type="entry name" value="Znf_RING/FYVE/PHD"/>
</dbReference>
<evidence type="ECO:0000259" key="14">
    <source>
        <dbReference type="PROSITE" id="PS50089"/>
    </source>
</evidence>
<feature type="region of interest" description="Disordered" evidence="12">
    <location>
        <begin position="59"/>
        <end position="83"/>
    </location>
</feature>
<dbReference type="SUPFAM" id="SSF57850">
    <property type="entry name" value="RING/U-box"/>
    <property type="match status" value="1"/>
</dbReference>
<dbReference type="AlphaFoldDB" id="A0A5J4TXD1"/>
<comment type="catalytic activity">
    <reaction evidence="1">
        <text>S-ubiquitinyl-[E2 ubiquitin-conjugating enzyme]-L-cysteine + [acceptor protein]-L-lysine = [E2 ubiquitin-conjugating enzyme]-L-cysteine + N(6)-ubiquitinyl-[acceptor protein]-L-lysine.</text>
        <dbReference type="EC" id="2.3.2.27"/>
    </reaction>
</comment>
<dbReference type="PROSITE" id="PS00518">
    <property type="entry name" value="ZF_RING_1"/>
    <property type="match status" value="1"/>
</dbReference>
<dbReference type="InterPro" id="IPR001841">
    <property type="entry name" value="Znf_RING"/>
</dbReference>
<dbReference type="GO" id="GO:0005783">
    <property type="term" value="C:endoplasmic reticulum"/>
    <property type="evidence" value="ECO:0007669"/>
    <property type="project" value="InterPro"/>
</dbReference>
<dbReference type="GO" id="GO:0006511">
    <property type="term" value="P:ubiquitin-dependent protein catabolic process"/>
    <property type="evidence" value="ECO:0007669"/>
    <property type="project" value="InterPro"/>
</dbReference>
<name>A0A5J4TXD1_9EUKA</name>
<evidence type="ECO:0000256" key="11">
    <source>
        <dbReference type="PROSITE-ProRule" id="PRU00175"/>
    </source>
</evidence>
<evidence type="ECO:0000256" key="9">
    <source>
        <dbReference type="ARBA" id="ARBA00022833"/>
    </source>
</evidence>
<keyword evidence="10 13" id="KW-0472">Membrane</keyword>
<evidence type="ECO:0000256" key="5">
    <source>
        <dbReference type="ARBA" id="ARBA00022679"/>
    </source>
</evidence>
<comment type="subcellular location">
    <subcellularLocation>
        <location evidence="2">Endomembrane system</location>
    </subcellularLocation>
</comment>
<evidence type="ECO:0000256" key="4">
    <source>
        <dbReference type="ARBA" id="ARBA00012483"/>
    </source>
</evidence>
<dbReference type="InterPro" id="IPR003613">
    <property type="entry name" value="Ubox_domain"/>
</dbReference>
<gene>
    <name evidence="15" type="ORF">EZS28_041753</name>
</gene>
<dbReference type="PROSITE" id="PS50089">
    <property type="entry name" value="ZF_RING_2"/>
    <property type="match status" value="1"/>
</dbReference>
<dbReference type="Pfam" id="PF13923">
    <property type="entry name" value="zf-C3HC4_2"/>
    <property type="match status" value="1"/>
</dbReference>
<dbReference type="PANTHER" id="PTHR12313">
    <property type="entry name" value="E3 UBIQUITIN-PROTEIN LIGASE RNF5-RELATED"/>
    <property type="match status" value="1"/>
</dbReference>
<dbReference type="EMBL" id="SNRW01023813">
    <property type="protein sequence ID" value="KAA6362720.1"/>
    <property type="molecule type" value="Genomic_DNA"/>
</dbReference>
<evidence type="ECO:0000256" key="1">
    <source>
        <dbReference type="ARBA" id="ARBA00000900"/>
    </source>
</evidence>
<keyword evidence="7 11" id="KW-0863">Zinc-finger</keyword>
<keyword evidence="13" id="KW-1133">Transmembrane helix</keyword>
<dbReference type="EC" id="2.3.2.27" evidence="4"/>
<protein>
    <recommendedName>
        <fullName evidence="4">RING-type E3 ubiquitin transferase</fullName>
        <ecNumber evidence="4">2.3.2.27</ecNumber>
    </recommendedName>
</protein>
<evidence type="ECO:0000256" key="10">
    <source>
        <dbReference type="ARBA" id="ARBA00023136"/>
    </source>
</evidence>
<dbReference type="GO" id="GO:0016567">
    <property type="term" value="P:protein ubiquitination"/>
    <property type="evidence" value="ECO:0007669"/>
    <property type="project" value="UniProtKB-UniPathway"/>
</dbReference>
<keyword evidence="9" id="KW-0862">Zinc</keyword>
<evidence type="ECO:0000256" key="2">
    <source>
        <dbReference type="ARBA" id="ARBA00004308"/>
    </source>
</evidence>
<organism evidence="15 16">
    <name type="scientific">Streblomastix strix</name>
    <dbReference type="NCBI Taxonomy" id="222440"/>
    <lineage>
        <taxon>Eukaryota</taxon>
        <taxon>Metamonada</taxon>
        <taxon>Preaxostyla</taxon>
        <taxon>Oxymonadida</taxon>
        <taxon>Streblomastigidae</taxon>
        <taxon>Streblomastix</taxon>
    </lineage>
</organism>
<evidence type="ECO:0000256" key="6">
    <source>
        <dbReference type="ARBA" id="ARBA00022723"/>
    </source>
</evidence>
<dbReference type="OrthoDB" id="6270329at2759"/>
<dbReference type="UniPathway" id="UPA00143"/>
<evidence type="ECO:0000256" key="7">
    <source>
        <dbReference type="ARBA" id="ARBA00022771"/>
    </source>
</evidence>
<comment type="pathway">
    <text evidence="3">Protein modification; protein ubiquitination.</text>
</comment>
<keyword evidence="8" id="KW-0833">Ubl conjugation pathway</keyword>
<proteinExistence type="predicted"/>
<dbReference type="CDD" id="cd16534">
    <property type="entry name" value="RING-HC_RNF5-like"/>
    <property type="match status" value="1"/>
</dbReference>
<dbReference type="GO" id="GO:0008270">
    <property type="term" value="F:zinc ion binding"/>
    <property type="evidence" value="ECO:0007669"/>
    <property type="project" value="UniProtKB-KW"/>
</dbReference>
<evidence type="ECO:0000313" key="15">
    <source>
        <dbReference type="EMBL" id="KAA6362720.1"/>
    </source>
</evidence>
<keyword evidence="13" id="KW-0812">Transmembrane</keyword>
<sequence length="167" mass="19032">MQQSFSCGICFDVASNPVVSPCGHLYCWRCIYEWMQRVETCPVCQASCKKDSLIPIYGRGREEQTEPEGIPQRPHGQRTERKTSIQRITELTAQIENHGELHYLSGGTLSLNPFGLIINGNDQLDRLPDGDTEVSNHEKFTRNKMRLSEFAEFLFFILAITALFLMS</sequence>
<feature type="domain" description="RING-type" evidence="14">
    <location>
        <begin position="7"/>
        <end position="45"/>
    </location>
</feature>
<accession>A0A5J4TXD1</accession>